<feature type="compositionally biased region" description="Low complexity" evidence="6">
    <location>
        <begin position="216"/>
        <end position="242"/>
    </location>
</feature>
<gene>
    <name evidence="9" type="ORF">BCAMP_11775</name>
</gene>
<dbReference type="RefSeq" id="WP_051457056.1">
    <property type="nucleotide sequence ID" value="NZ_AODH01000056.1"/>
</dbReference>
<dbReference type="PANTHER" id="PTHR37824:SF1">
    <property type="entry name" value="IRON-REGULATED SURFACE DETERMINANT PROTEIN C"/>
    <property type="match status" value="1"/>
</dbReference>
<dbReference type="InterPro" id="IPR006635">
    <property type="entry name" value="NEAT_dom"/>
</dbReference>
<feature type="domain" description="NEAT" evidence="8">
    <location>
        <begin position="251"/>
        <end position="375"/>
    </location>
</feature>
<feature type="chain" id="PRO_5004889821" evidence="7">
    <location>
        <begin position="30"/>
        <end position="433"/>
    </location>
</feature>
<feature type="compositionally biased region" description="Polar residues" evidence="6">
    <location>
        <begin position="178"/>
        <end position="190"/>
    </location>
</feature>
<organism evidence="9 10">
    <name type="scientific">Brochothrix campestris FSL F6-1037</name>
    <dbReference type="NCBI Taxonomy" id="1265861"/>
    <lineage>
        <taxon>Bacteria</taxon>
        <taxon>Bacillati</taxon>
        <taxon>Bacillota</taxon>
        <taxon>Bacilli</taxon>
        <taxon>Bacillales</taxon>
        <taxon>Listeriaceae</taxon>
        <taxon>Brochothrix</taxon>
    </lineage>
</organism>
<dbReference type="STRING" id="1265861.BCAMP_11775"/>
<dbReference type="OrthoDB" id="2413751at2"/>
<evidence type="ECO:0000256" key="2">
    <source>
        <dbReference type="ARBA" id="ARBA00022512"/>
    </source>
</evidence>
<sequence length="433" mass="47580">MKTLIKKLGILVIIATVVISFLPAYTATAATSTDLQDGAEYRVDVSLLKPGTGATTKETSAANRYIKQQATIKVENNQPYLYITLNNQTYWQTLATNLASTAPQVPSPESNYTDIYQNVTDVSTDEANNTKVVKIKFDDVNAIIYSYMHINVAEIKYDSWYQADMKMDVSTLQIVTEAPTSPDANSSIEAPTTVSSEPQSSTSTEQNINVENPVLSQSSESDTQTSTPSSSTTPATSEEAPTVITPTPPTLDEGTYNLPFEAKHATKDQASTMQKYFNNPALIQIKNGRKFVVMTINDSKTVTSFQTTVDGSLTDVTVLSEDTENNTRTVQFEITDETAELLAHVTYAAVIGNGNIYNGKADFRLLFDTTAAKSADATDYPTVTKTALADGTYTLPFDARHATKEQASSMQKYFNNPVYLQIKRRQKIRRNDN</sequence>
<dbReference type="AlphaFoldDB" id="W7CI47"/>
<dbReference type="Proteomes" id="UP000019243">
    <property type="component" value="Unassembled WGS sequence"/>
</dbReference>
<accession>W7CI47</accession>
<keyword evidence="3" id="KW-0964">Secreted</keyword>
<keyword evidence="2" id="KW-0134">Cell wall</keyword>
<dbReference type="InterPro" id="IPR037250">
    <property type="entry name" value="NEAT_dom_sf"/>
</dbReference>
<evidence type="ECO:0000313" key="10">
    <source>
        <dbReference type="Proteomes" id="UP000019243"/>
    </source>
</evidence>
<dbReference type="CDD" id="cd06920">
    <property type="entry name" value="NEAT"/>
    <property type="match status" value="2"/>
</dbReference>
<dbReference type="EMBL" id="AODH01000056">
    <property type="protein sequence ID" value="EUJ35471.1"/>
    <property type="molecule type" value="Genomic_DNA"/>
</dbReference>
<reference evidence="9 10" key="1">
    <citation type="submission" date="2012-12" db="EMBL/GenBank/DDBJ databases">
        <title>Novel taxa of Listeriaceae from agricultural environments in the United States.</title>
        <authorList>
            <person name="den Bakker H.C."/>
            <person name="Allred A."/>
            <person name="Warchocki S."/>
            <person name="Wright E.M."/>
            <person name="Burrell A."/>
            <person name="Nightingale K.K."/>
            <person name="Kephart D."/>
            <person name="Wiedmann M."/>
        </authorList>
    </citation>
    <scope>NUCLEOTIDE SEQUENCE [LARGE SCALE GENOMIC DNA]</scope>
    <source>
        <strain evidence="9 10">FSL F6-1037</strain>
    </source>
</reference>
<dbReference type="PROSITE" id="PS50978">
    <property type="entry name" value="NEAT"/>
    <property type="match status" value="3"/>
</dbReference>
<dbReference type="InterPro" id="IPR050436">
    <property type="entry name" value="IsdA"/>
</dbReference>
<evidence type="ECO:0000256" key="7">
    <source>
        <dbReference type="SAM" id="SignalP"/>
    </source>
</evidence>
<comment type="subcellular location">
    <subcellularLocation>
        <location evidence="1">Secreted</location>
        <location evidence="1">Cell wall</location>
        <topology evidence="1">Peptidoglycan-anchor</topology>
    </subcellularLocation>
</comment>
<evidence type="ECO:0000256" key="6">
    <source>
        <dbReference type="SAM" id="MobiDB-lite"/>
    </source>
</evidence>
<evidence type="ECO:0000256" key="5">
    <source>
        <dbReference type="ARBA" id="ARBA00023088"/>
    </source>
</evidence>
<feature type="region of interest" description="Disordered" evidence="6">
    <location>
        <begin position="178"/>
        <end position="256"/>
    </location>
</feature>
<feature type="domain" description="NEAT" evidence="8">
    <location>
        <begin position="36"/>
        <end position="175"/>
    </location>
</feature>
<keyword evidence="10" id="KW-1185">Reference proteome</keyword>
<dbReference type="SUPFAM" id="SSF158911">
    <property type="entry name" value="NEAT domain-like"/>
    <property type="match status" value="3"/>
</dbReference>
<proteinExistence type="predicted"/>
<name>W7CI47_9LIST</name>
<keyword evidence="5" id="KW-0572">Peptidoglycan-anchor</keyword>
<protein>
    <submittedName>
        <fullName evidence="9">Sortase B cell surface sorting signal domain-containing protein</fullName>
    </submittedName>
</protein>
<evidence type="ECO:0000256" key="1">
    <source>
        <dbReference type="ARBA" id="ARBA00004168"/>
    </source>
</evidence>
<dbReference type="SMART" id="SM00725">
    <property type="entry name" value="NEAT"/>
    <property type="match status" value="2"/>
</dbReference>
<feature type="compositionally biased region" description="Low complexity" evidence="6">
    <location>
        <begin position="191"/>
        <end position="206"/>
    </location>
</feature>
<feature type="domain" description="NEAT" evidence="8">
    <location>
        <begin position="388"/>
        <end position="433"/>
    </location>
</feature>
<keyword evidence="4 7" id="KW-0732">Signal</keyword>
<evidence type="ECO:0000256" key="3">
    <source>
        <dbReference type="ARBA" id="ARBA00022525"/>
    </source>
</evidence>
<dbReference type="Gene3D" id="2.60.40.1850">
    <property type="match status" value="3"/>
</dbReference>
<feature type="signal peptide" evidence="7">
    <location>
        <begin position="1"/>
        <end position="29"/>
    </location>
</feature>
<dbReference type="Pfam" id="PF05031">
    <property type="entry name" value="NEAT"/>
    <property type="match status" value="2"/>
</dbReference>
<comment type="caution">
    <text evidence="9">The sequence shown here is derived from an EMBL/GenBank/DDBJ whole genome shotgun (WGS) entry which is preliminary data.</text>
</comment>
<evidence type="ECO:0000259" key="8">
    <source>
        <dbReference type="PROSITE" id="PS50978"/>
    </source>
</evidence>
<evidence type="ECO:0000313" key="9">
    <source>
        <dbReference type="EMBL" id="EUJ35471.1"/>
    </source>
</evidence>
<evidence type="ECO:0000256" key="4">
    <source>
        <dbReference type="ARBA" id="ARBA00022729"/>
    </source>
</evidence>
<dbReference type="PANTHER" id="PTHR37824">
    <property type="entry name" value="IRON-REGULATED SURFACE DETERMINANT PROTEIN C"/>
    <property type="match status" value="1"/>
</dbReference>